<dbReference type="EMBL" id="LRBV02000008">
    <property type="status" value="NOT_ANNOTATED_CDS"/>
    <property type="molecule type" value="Genomic_DNA"/>
</dbReference>
<keyword evidence="3" id="KW-1185">Reference proteome</keyword>
<dbReference type="InParanoid" id="A0A7N2M882"/>
<evidence type="ECO:0000313" key="2">
    <source>
        <dbReference type="EnsemblPlants" id="QL08p003251:mrna"/>
    </source>
</evidence>
<dbReference type="EnsemblPlants" id="QL08p003251:mrna">
    <property type="protein sequence ID" value="QL08p003251:mrna"/>
    <property type="gene ID" value="QL08p003251"/>
</dbReference>
<reference evidence="2 3" key="1">
    <citation type="journal article" date="2016" name="G3 (Bethesda)">
        <title>First Draft Assembly and Annotation of the Genome of a California Endemic Oak Quercus lobata Nee (Fagaceae).</title>
        <authorList>
            <person name="Sork V.L."/>
            <person name="Fitz-Gibbon S.T."/>
            <person name="Puiu D."/>
            <person name="Crepeau M."/>
            <person name="Gugger P.F."/>
            <person name="Sherman R."/>
            <person name="Stevens K."/>
            <person name="Langley C.H."/>
            <person name="Pellegrini M."/>
            <person name="Salzberg S.L."/>
        </authorList>
    </citation>
    <scope>NUCLEOTIDE SEQUENCE [LARGE SCALE GENOMIC DNA]</scope>
    <source>
        <strain evidence="2 3">cv. SW786</strain>
    </source>
</reference>
<feature type="domain" description="CCDC22 N-terminal" evidence="1">
    <location>
        <begin position="1"/>
        <end position="87"/>
    </location>
</feature>
<dbReference type="PANTHER" id="PTHR15668:SF4">
    <property type="entry name" value="COILED-COIL DOMAIN-CONTAINING PROTEIN 22"/>
    <property type="match status" value="1"/>
</dbReference>
<dbReference type="InterPro" id="IPR048349">
    <property type="entry name" value="CCDC22_N"/>
</dbReference>
<evidence type="ECO:0000259" key="1">
    <source>
        <dbReference type="Pfam" id="PF21674"/>
    </source>
</evidence>
<evidence type="ECO:0000313" key="3">
    <source>
        <dbReference type="Proteomes" id="UP000594261"/>
    </source>
</evidence>
<dbReference type="OMA" id="ADQFKIC"/>
<dbReference type="PANTHER" id="PTHR15668">
    <property type="entry name" value="JM1 PROTEIN"/>
    <property type="match status" value="1"/>
</dbReference>
<dbReference type="Proteomes" id="UP000594261">
    <property type="component" value="Chromosome 8"/>
</dbReference>
<proteinExistence type="predicted"/>
<dbReference type="Gramene" id="QL08p003251:mrna">
    <property type="protein sequence ID" value="QL08p003251:mrna"/>
    <property type="gene ID" value="QL08p003251"/>
</dbReference>
<name>A0A7N2M882_QUELO</name>
<reference evidence="2" key="2">
    <citation type="submission" date="2021-01" db="UniProtKB">
        <authorList>
            <consortium name="EnsemblPlants"/>
        </authorList>
    </citation>
    <scope>IDENTIFICATION</scope>
</reference>
<dbReference type="GO" id="GO:0097602">
    <property type="term" value="F:cullin family protein binding"/>
    <property type="evidence" value="ECO:0007669"/>
    <property type="project" value="TreeGrafter"/>
</dbReference>
<organism evidence="2 3">
    <name type="scientific">Quercus lobata</name>
    <name type="common">Valley oak</name>
    <dbReference type="NCBI Taxonomy" id="97700"/>
    <lineage>
        <taxon>Eukaryota</taxon>
        <taxon>Viridiplantae</taxon>
        <taxon>Streptophyta</taxon>
        <taxon>Embryophyta</taxon>
        <taxon>Tracheophyta</taxon>
        <taxon>Spermatophyta</taxon>
        <taxon>Magnoliopsida</taxon>
        <taxon>eudicotyledons</taxon>
        <taxon>Gunneridae</taxon>
        <taxon>Pentapetalae</taxon>
        <taxon>rosids</taxon>
        <taxon>fabids</taxon>
        <taxon>Fagales</taxon>
        <taxon>Fagaceae</taxon>
        <taxon>Quercus</taxon>
    </lineage>
</organism>
<accession>A0A7N2M882</accession>
<dbReference type="AlphaFoldDB" id="A0A7N2M882"/>
<dbReference type="Pfam" id="PF21674">
    <property type="entry name" value="CCDC22_N"/>
    <property type="match status" value="1"/>
</dbReference>
<dbReference type="InterPro" id="IPR008530">
    <property type="entry name" value="CCDC22"/>
</dbReference>
<sequence>MEESQEILLNSLESLGISIPQSVSSVKDLNPTTLVSTCAQCLNLLDPTASFPTSLPSDSMADQFKICTDLATRIKNLGFVGDMSFHKVD</sequence>
<protein>
    <recommendedName>
        <fullName evidence="1">CCDC22 N-terminal domain-containing protein</fullName>
    </recommendedName>
</protein>
<dbReference type="GO" id="GO:2000060">
    <property type="term" value="P:positive regulation of ubiquitin-dependent protein catabolic process"/>
    <property type="evidence" value="ECO:0007669"/>
    <property type="project" value="TreeGrafter"/>
</dbReference>